<dbReference type="PANTHER" id="PTHR13793:SF107">
    <property type="entry name" value="BROMODOMAIN-CONTAINING PROTEIN HOMOLOG"/>
    <property type="match status" value="1"/>
</dbReference>
<feature type="region of interest" description="Disordered" evidence="12">
    <location>
        <begin position="755"/>
        <end position="979"/>
    </location>
</feature>
<feature type="coiled-coil region" evidence="11">
    <location>
        <begin position="299"/>
        <end position="331"/>
    </location>
</feature>
<dbReference type="CDD" id="cd15492">
    <property type="entry name" value="PHD_BRPF_JADE_like"/>
    <property type="match status" value="1"/>
</dbReference>
<keyword evidence="5" id="KW-0863">Zinc-finger</keyword>
<dbReference type="InterPro" id="IPR001965">
    <property type="entry name" value="Znf_PHD"/>
</dbReference>
<keyword evidence="17" id="KW-1185">Reference proteome</keyword>
<dbReference type="Pfam" id="PF00855">
    <property type="entry name" value="PWWP"/>
    <property type="match status" value="1"/>
</dbReference>
<dbReference type="InterPro" id="IPR018359">
    <property type="entry name" value="Bromodomain_CS"/>
</dbReference>
<protein>
    <submittedName>
        <fullName evidence="16">Bromodomain-containing protein</fullName>
    </submittedName>
</protein>
<evidence type="ECO:0000256" key="9">
    <source>
        <dbReference type="ARBA" id="ARBA00023242"/>
    </source>
</evidence>
<evidence type="ECO:0000259" key="15">
    <source>
        <dbReference type="PROSITE" id="PS51805"/>
    </source>
</evidence>
<proteinExistence type="predicted"/>
<dbReference type="AlphaFoldDB" id="A0AAD7IMQ8"/>
<evidence type="ECO:0000256" key="2">
    <source>
        <dbReference type="ARBA" id="ARBA00022553"/>
    </source>
</evidence>
<evidence type="ECO:0000256" key="7">
    <source>
        <dbReference type="ARBA" id="ARBA00022990"/>
    </source>
</evidence>
<evidence type="ECO:0000256" key="5">
    <source>
        <dbReference type="ARBA" id="ARBA00022771"/>
    </source>
</evidence>
<feature type="domain" description="PHD-type" evidence="15">
    <location>
        <begin position="185"/>
        <end position="299"/>
    </location>
</feature>
<dbReference type="Gene3D" id="1.20.920.10">
    <property type="entry name" value="Bromodomain-like"/>
    <property type="match status" value="1"/>
</dbReference>
<keyword evidence="3" id="KW-0479">Metal-binding</keyword>
<evidence type="ECO:0000313" key="17">
    <source>
        <dbReference type="Proteomes" id="UP001215280"/>
    </source>
</evidence>
<dbReference type="Pfam" id="PF10513">
    <property type="entry name" value="EPL1"/>
    <property type="match status" value="1"/>
</dbReference>
<keyword evidence="6" id="KW-0862">Zinc</keyword>
<feature type="compositionally biased region" description="Pro residues" evidence="12">
    <location>
        <begin position="633"/>
        <end position="642"/>
    </location>
</feature>
<accession>A0AAD7IMQ8</accession>
<evidence type="ECO:0000313" key="16">
    <source>
        <dbReference type="EMBL" id="KAJ7746737.1"/>
    </source>
</evidence>
<gene>
    <name evidence="16" type="ORF">DFH07DRAFT_748234</name>
</gene>
<dbReference type="Proteomes" id="UP001215280">
    <property type="component" value="Unassembled WGS sequence"/>
</dbReference>
<keyword evidence="9" id="KW-0539">Nucleus</keyword>
<dbReference type="EMBL" id="JARJLG010000097">
    <property type="protein sequence ID" value="KAJ7746737.1"/>
    <property type="molecule type" value="Genomic_DNA"/>
</dbReference>
<dbReference type="PRINTS" id="PR00503">
    <property type="entry name" value="BROMODOMAIN"/>
</dbReference>
<dbReference type="GO" id="GO:0006325">
    <property type="term" value="P:chromatin organization"/>
    <property type="evidence" value="ECO:0007669"/>
    <property type="project" value="UniProtKB-ARBA"/>
</dbReference>
<dbReference type="InterPro" id="IPR050701">
    <property type="entry name" value="Histone_Mod_Regulator"/>
</dbReference>
<dbReference type="PROSITE" id="PS50812">
    <property type="entry name" value="PWWP"/>
    <property type="match status" value="1"/>
</dbReference>
<keyword evidence="7" id="KW-0007">Acetylation</keyword>
<dbReference type="Gene3D" id="2.30.30.140">
    <property type="match status" value="1"/>
</dbReference>
<dbReference type="SMART" id="SM00249">
    <property type="entry name" value="PHD"/>
    <property type="match status" value="2"/>
</dbReference>
<comment type="caution">
    <text evidence="16">The sequence shown here is derived from an EMBL/GenBank/DDBJ whole genome shotgun (WGS) entry which is preliminary data.</text>
</comment>
<organism evidence="16 17">
    <name type="scientific">Mycena maculata</name>
    <dbReference type="NCBI Taxonomy" id="230809"/>
    <lineage>
        <taxon>Eukaryota</taxon>
        <taxon>Fungi</taxon>
        <taxon>Dikarya</taxon>
        <taxon>Basidiomycota</taxon>
        <taxon>Agaricomycotina</taxon>
        <taxon>Agaricomycetes</taxon>
        <taxon>Agaricomycetidae</taxon>
        <taxon>Agaricales</taxon>
        <taxon>Marasmiineae</taxon>
        <taxon>Mycenaceae</taxon>
        <taxon>Mycena</taxon>
    </lineage>
</organism>
<dbReference type="InterPro" id="IPR000313">
    <property type="entry name" value="PWWP_dom"/>
</dbReference>
<feature type="coiled-coil region" evidence="11">
    <location>
        <begin position="409"/>
        <end position="439"/>
    </location>
</feature>
<feature type="compositionally biased region" description="Polar residues" evidence="12">
    <location>
        <begin position="791"/>
        <end position="807"/>
    </location>
</feature>
<feature type="domain" description="PWWP" evidence="14">
    <location>
        <begin position="996"/>
        <end position="1063"/>
    </location>
</feature>
<evidence type="ECO:0000259" key="14">
    <source>
        <dbReference type="PROSITE" id="PS50812"/>
    </source>
</evidence>
<keyword evidence="11" id="KW-0175">Coiled coil</keyword>
<dbReference type="GO" id="GO:0006357">
    <property type="term" value="P:regulation of transcription by RNA polymerase II"/>
    <property type="evidence" value="ECO:0007669"/>
    <property type="project" value="TreeGrafter"/>
</dbReference>
<evidence type="ECO:0000256" key="10">
    <source>
        <dbReference type="PROSITE-ProRule" id="PRU00035"/>
    </source>
</evidence>
<dbReference type="InterPro" id="IPR036427">
    <property type="entry name" value="Bromodomain-like_sf"/>
</dbReference>
<feature type="domain" description="Bromo" evidence="13">
    <location>
        <begin position="473"/>
        <end position="543"/>
    </location>
</feature>
<feature type="compositionally biased region" description="Pro residues" evidence="12">
    <location>
        <begin position="721"/>
        <end position="730"/>
    </location>
</feature>
<evidence type="ECO:0000256" key="1">
    <source>
        <dbReference type="ARBA" id="ARBA00004123"/>
    </source>
</evidence>
<dbReference type="GO" id="GO:0005634">
    <property type="term" value="C:nucleus"/>
    <property type="evidence" value="ECO:0007669"/>
    <property type="project" value="UniProtKB-SubCell"/>
</dbReference>
<dbReference type="Pfam" id="PF13831">
    <property type="entry name" value="PHD_2"/>
    <property type="match status" value="1"/>
</dbReference>
<dbReference type="InterPro" id="IPR034732">
    <property type="entry name" value="EPHD"/>
</dbReference>
<keyword evidence="4" id="KW-0677">Repeat</keyword>
<evidence type="ECO:0000256" key="8">
    <source>
        <dbReference type="ARBA" id="ARBA00023117"/>
    </source>
</evidence>
<dbReference type="Pfam" id="PF13832">
    <property type="entry name" value="zf-HC5HC2H_2"/>
    <property type="match status" value="1"/>
</dbReference>
<keyword evidence="8 10" id="KW-0103">Bromodomain</keyword>
<feature type="region of interest" description="Disordered" evidence="12">
    <location>
        <begin position="626"/>
        <end position="740"/>
    </location>
</feature>
<reference evidence="16" key="1">
    <citation type="submission" date="2023-03" db="EMBL/GenBank/DDBJ databases">
        <title>Massive genome expansion in bonnet fungi (Mycena s.s.) driven by repeated elements and novel gene families across ecological guilds.</title>
        <authorList>
            <consortium name="Lawrence Berkeley National Laboratory"/>
            <person name="Harder C.B."/>
            <person name="Miyauchi S."/>
            <person name="Viragh M."/>
            <person name="Kuo A."/>
            <person name="Thoen E."/>
            <person name="Andreopoulos B."/>
            <person name="Lu D."/>
            <person name="Skrede I."/>
            <person name="Drula E."/>
            <person name="Henrissat B."/>
            <person name="Morin E."/>
            <person name="Kohler A."/>
            <person name="Barry K."/>
            <person name="LaButti K."/>
            <person name="Morin E."/>
            <person name="Salamov A."/>
            <person name="Lipzen A."/>
            <person name="Mereny Z."/>
            <person name="Hegedus B."/>
            <person name="Baldrian P."/>
            <person name="Stursova M."/>
            <person name="Weitz H."/>
            <person name="Taylor A."/>
            <person name="Grigoriev I.V."/>
            <person name="Nagy L.G."/>
            <person name="Martin F."/>
            <person name="Kauserud H."/>
        </authorList>
    </citation>
    <scope>NUCLEOTIDE SEQUENCE</scope>
    <source>
        <strain evidence="16">CBHHK188m</strain>
    </source>
</reference>
<dbReference type="InterPro" id="IPR019787">
    <property type="entry name" value="Znf_PHD-finger"/>
</dbReference>
<dbReference type="GO" id="GO:0008270">
    <property type="term" value="F:zinc ion binding"/>
    <property type="evidence" value="ECO:0007669"/>
    <property type="project" value="UniProtKB-KW"/>
</dbReference>
<comment type="subcellular location">
    <subcellularLocation>
        <location evidence="1">Nucleus</location>
    </subcellularLocation>
</comment>
<dbReference type="InterPro" id="IPR011011">
    <property type="entry name" value="Znf_FYVE_PHD"/>
</dbReference>
<dbReference type="InterPro" id="IPR013083">
    <property type="entry name" value="Znf_RING/FYVE/PHD"/>
</dbReference>
<dbReference type="CDD" id="cd04369">
    <property type="entry name" value="Bromodomain"/>
    <property type="match status" value="1"/>
</dbReference>
<feature type="compositionally biased region" description="Low complexity" evidence="12">
    <location>
        <begin position="684"/>
        <end position="720"/>
    </location>
</feature>
<dbReference type="FunFam" id="3.30.40.10:FF:000007">
    <property type="entry name" value="Bromodomain containing 1, isoform CRA_b"/>
    <property type="match status" value="1"/>
</dbReference>
<dbReference type="PROSITE" id="PS50014">
    <property type="entry name" value="BROMODOMAIN_2"/>
    <property type="match status" value="1"/>
</dbReference>
<evidence type="ECO:0000256" key="4">
    <source>
        <dbReference type="ARBA" id="ARBA00022737"/>
    </source>
</evidence>
<dbReference type="InterPro" id="IPR001487">
    <property type="entry name" value="Bromodomain"/>
</dbReference>
<feature type="compositionally biased region" description="Polar residues" evidence="12">
    <location>
        <begin position="659"/>
        <end position="671"/>
    </location>
</feature>
<dbReference type="SMART" id="SM00293">
    <property type="entry name" value="PWWP"/>
    <property type="match status" value="1"/>
</dbReference>
<dbReference type="Gene3D" id="3.30.40.10">
    <property type="entry name" value="Zinc/RING finger domain, C3HC4 (zinc finger)"/>
    <property type="match status" value="2"/>
</dbReference>
<evidence type="ECO:0000259" key="13">
    <source>
        <dbReference type="PROSITE" id="PS50014"/>
    </source>
</evidence>
<dbReference type="PROSITE" id="PS51805">
    <property type="entry name" value="EPHD"/>
    <property type="match status" value="1"/>
</dbReference>
<dbReference type="SUPFAM" id="SSF63748">
    <property type="entry name" value="Tudor/PWWP/MBT"/>
    <property type="match status" value="1"/>
</dbReference>
<dbReference type="SMART" id="SM00297">
    <property type="entry name" value="BROMO"/>
    <property type="match status" value="1"/>
</dbReference>
<evidence type="ECO:0000256" key="11">
    <source>
        <dbReference type="SAM" id="Coils"/>
    </source>
</evidence>
<feature type="region of interest" description="Disordered" evidence="12">
    <location>
        <begin position="1072"/>
        <end position="1095"/>
    </location>
</feature>
<dbReference type="SUPFAM" id="SSF57903">
    <property type="entry name" value="FYVE/PHD zinc finger"/>
    <property type="match status" value="1"/>
</dbReference>
<sequence length="1095" mass="121939">MARGQVTPAVTAPALPKPSFTKIEDEPGFPAFSDQIRSFGYHNPTDFELPSQYIRHIEPLEIDLERQVEYDMDEQDQEWLDAVNAERTKAGNGSVSYEIFEVIIDRLEKEWFNLNKHIPKPDLALPSEDSTCAICDDSEGENSNAIVFCDGCNLAVHQGADCYGVPYIPEGQWLCRKCTVSPENPVSCILCPNEGGAFKQTSQGEWIHLLCAIWIPETRVSNDVFMEPIIGVEKITKGRWKLKCTICLNREGACIQCANKSCFLAFHVTCARKDRLLLPMKSAQGSEPGALTCYCDRHLPKEQAEIREAAMKAEEEEGEDLECKSAQLSKSARAYAKTYKPGPPLVPAIILGRIVQYISRVLIHKKPDFVALVCRYWSLKREARRGAPLLKRLHLEPWTASSSTKTQGEEEKVMKLEQLRRLRKDLEDLEHLTELSRQREARKLHQAEVIHEVLSKAIFPAVPELRKAFKAITTVDRNEYFKNPVSKKDVPDYFDIVKRPMFWSKIEENLDNYQYWDIQSFKDDIQLVLDNAVLYNKQGTTFHKAALRIQASAQPILAGLDQLSSSPNLRLAEQADGTTLPWTVAPVGDLEPSLEILELLFSSDALKDESEHILSADPLTSLFNFELGKKRPTPPPPTPLSKPPLQKQQTRAARAARGSSVQDSFKEQTASAPPEPRAPRTRNAVAAAVAFEAEPGSSSVSAPPRRSRASKASAPVSEAPSPQPRRPSAPIPSLGEIPLVESVDDRDSFTMFDQGWILPQGQRRGGRVAQERSAAPPPKKKQRVGDARGTSRLSTFSTAASENQTLHPGSPYGDGIGGASSSMDNSIEIDPGERPRSTRNVARKSGDSVPPRLHSRPVLTPERVVIPPPNVIRTPDGKVIIEELDTPSIRKEKRRLEMEKRAAAAADAASLSMEGSLSPLPDSPDTNQDEDADDEDADMTSDLSEVESDEDAPGGNDEAEETHHELAGEQDSPSAPLRATQPVKSIDPITLHSSDATVVSYPWWPAVIFGDNDNMIPIKVLAEAQSQRKRQKGKDWLYIVRFFDKNKSWQYLPLEKMRELGESPELDQDMLSKNSKRQNWKNKSSAHTDCQIAYK</sequence>
<dbReference type="Pfam" id="PF00439">
    <property type="entry name" value="Bromodomain"/>
    <property type="match status" value="1"/>
</dbReference>
<feature type="compositionally biased region" description="Low complexity" evidence="12">
    <location>
        <begin position="643"/>
        <end position="657"/>
    </location>
</feature>
<feature type="compositionally biased region" description="Basic and acidic residues" evidence="12">
    <location>
        <begin position="888"/>
        <end position="902"/>
    </location>
</feature>
<name>A0AAD7IMQ8_9AGAR</name>
<evidence type="ECO:0000256" key="3">
    <source>
        <dbReference type="ARBA" id="ARBA00022723"/>
    </source>
</evidence>
<evidence type="ECO:0000256" key="6">
    <source>
        <dbReference type="ARBA" id="ARBA00022833"/>
    </source>
</evidence>
<dbReference type="PANTHER" id="PTHR13793">
    <property type="entry name" value="PHD FINGER PROTEINS"/>
    <property type="match status" value="1"/>
</dbReference>
<dbReference type="InterPro" id="IPR019542">
    <property type="entry name" value="Enhancer_polycomb-like_N"/>
</dbReference>
<feature type="compositionally biased region" description="Acidic residues" evidence="12">
    <location>
        <begin position="927"/>
        <end position="960"/>
    </location>
</feature>
<keyword evidence="2" id="KW-0597">Phosphoprotein</keyword>
<dbReference type="SUPFAM" id="SSF47370">
    <property type="entry name" value="Bromodomain"/>
    <property type="match status" value="1"/>
</dbReference>
<dbReference type="PROSITE" id="PS00633">
    <property type="entry name" value="BROMODOMAIN_1"/>
    <property type="match status" value="1"/>
</dbReference>
<evidence type="ECO:0000256" key="12">
    <source>
        <dbReference type="SAM" id="MobiDB-lite"/>
    </source>
</evidence>